<reference evidence="1" key="1">
    <citation type="submission" date="2011-09" db="EMBL/GenBank/DDBJ databases">
        <title>The permanent draft genome of Mucilaginibacter paludis DSM 18603.</title>
        <authorList>
            <consortium name="US DOE Joint Genome Institute (JGI-PGF)"/>
            <person name="Lucas S."/>
            <person name="Han J."/>
            <person name="Lapidus A."/>
            <person name="Bruce D."/>
            <person name="Goodwin L."/>
            <person name="Pitluck S."/>
            <person name="Peters L."/>
            <person name="Kyrpides N."/>
            <person name="Mavromatis K."/>
            <person name="Ivanova N."/>
            <person name="Mikhailova N."/>
            <person name="Held B."/>
            <person name="Detter J.C."/>
            <person name="Tapia R."/>
            <person name="Han C."/>
            <person name="Land M."/>
            <person name="Hauser L."/>
            <person name="Markowitz V."/>
            <person name="Cheng J.-F."/>
            <person name="Hugenholtz P."/>
            <person name="Woyke T."/>
            <person name="Wu D."/>
            <person name="Tindall B."/>
            <person name="Brambilla E."/>
            <person name="Klenk H.-P."/>
            <person name="Eisen J.A."/>
        </authorList>
    </citation>
    <scope>NUCLEOTIDE SEQUENCE [LARGE SCALE GENOMIC DNA]</scope>
    <source>
        <strain evidence="1">DSM 18603</strain>
    </source>
</reference>
<name>H1YBX0_9SPHI</name>
<keyword evidence="2" id="KW-1185">Reference proteome</keyword>
<dbReference type="eggNOG" id="ENOG50330XV">
    <property type="taxonomic scope" value="Bacteria"/>
</dbReference>
<dbReference type="Proteomes" id="UP000002774">
    <property type="component" value="Chromosome"/>
</dbReference>
<proteinExistence type="predicted"/>
<evidence type="ECO:0000313" key="2">
    <source>
        <dbReference type="Proteomes" id="UP000002774"/>
    </source>
</evidence>
<organism evidence="1 2">
    <name type="scientific">Mucilaginibacter paludis DSM 18603</name>
    <dbReference type="NCBI Taxonomy" id="714943"/>
    <lineage>
        <taxon>Bacteria</taxon>
        <taxon>Pseudomonadati</taxon>
        <taxon>Bacteroidota</taxon>
        <taxon>Sphingobacteriia</taxon>
        <taxon>Sphingobacteriales</taxon>
        <taxon>Sphingobacteriaceae</taxon>
        <taxon>Mucilaginibacter</taxon>
    </lineage>
</organism>
<accession>H1YBX0</accession>
<dbReference type="AlphaFoldDB" id="H1YBX0"/>
<dbReference type="OrthoDB" id="798544at2"/>
<dbReference type="HOGENOM" id="CLU_183086_0_0_10"/>
<dbReference type="EMBL" id="CM001403">
    <property type="protein sequence ID" value="EHQ27048.1"/>
    <property type="molecule type" value="Genomic_DNA"/>
</dbReference>
<dbReference type="RefSeq" id="WP_008507330.1">
    <property type="nucleotide sequence ID" value="NZ_CM001403.1"/>
</dbReference>
<sequence>MNLTSDVAKVYDMLMSFPGMEETVKIDLRISRKNVLLLNGVIEKGVSGKDDAGAAGLLEALPKEVVEEFKLLAADCLQKAGLTEFNNKLKALNSK</sequence>
<evidence type="ECO:0000313" key="1">
    <source>
        <dbReference type="EMBL" id="EHQ27048.1"/>
    </source>
</evidence>
<gene>
    <name evidence="1" type="ORF">Mucpa_2940</name>
</gene>
<protein>
    <submittedName>
        <fullName evidence="1">Uncharacterized protein</fullName>
    </submittedName>
</protein>